<evidence type="ECO:0000313" key="2">
    <source>
        <dbReference type="Proteomes" id="UP000053732"/>
    </source>
</evidence>
<dbReference type="Proteomes" id="UP000053732">
    <property type="component" value="Unassembled WGS sequence"/>
</dbReference>
<proteinExistence type="predicted"/>
<gene>
    <name evidence="1" type="ORF">PCAMFM013_S002g000976</name>
</gene>
<sequence length="236" mass="26494">MQYDEPHFLVDREDTTVTTDKKYEAEDCPALPCQTWVITQKLEETALFINQEDIKFGRGPGYTAGKFLCFSADDSSKKPASKQAVPMKPITELVALKRLKKMGCDVVPDLLGFQEETQGPDGFVPGGFITFVVWEKVAGEPLGYDGFWNMNDNMRDSIRRKFRATYPKLLHCGIKPCIQSTSKLIVDTSNEEMHISGFSQAAFVEPTEEWPDANFALFGLANPPEKNGNDVYPCFN</sequence>
<protein>
    <submittedName>
        <fullName evidence="1">Str. FM013</fullName>
    </submittedName>
</protein>
<keyword evidence="2" id="KW-1185">Reference proteome</keyword>
<reference evidence="1 2" key="1">
    <citation type="journal article" date="2014" name="Nat. Commun.">
        <title>Multiple recent horizontal transfers of a large genomic region in cheese making fungi.</title>
        <authorList>
            <person name="Cheeseman K."/>
            <person name="Ropars J."/>
            <person name="Renault P."/>
            <person name="Dupont J."/>
            <person name="Gouzy J."/>
            <person name="Branca A."/>
            <person name="Abraham A.L."/>
            <person name="Ceppi M."/>
            <person name="Conseiller E."/>
            <person name="Debuchy R."/>
            <person name="Malagnac F."/>
            <person name="Goarin A."/>
            <person name="Silar P."/>
            <person name="Lacoste S."/>
            <person name="Sallet E."/>
            <person name="Bensimon A."/>
            <person name="Giraud T."/>
            <person name="Brygoo Y."/>
        </authorList>
    </citation>
    <scope>NUCLEOTIDE SEQUENCE [LARGE SCALE GENOMIC DNA]</scope>
    <source>
        <strain evidence="2">FM 013</strain>
    </source>
</reference>
<dbReference type="EMBL" id="HG793135">
    <property type="protein sequence ID" value="CRL19106.1"/>
    <property type="molecule type" value="Genomic_DNA"/>
</dbReference>
<organism evidence="1 2">
    <name type="scientific">Penicillium camemberti (strain FM 013)</name>
    <dbReference type="NCBI Taxonomy" id="1429867"/>
    <lineage>
        <taxon>Eukaryota</taxon>
        <taxon>Fungi</taxon>
        <taxon>Dikarya</taxon>
        <taxon>Ascomycota</taxon>
        <taxon>Pezizomycotina</taxon>
        <taxon>Eurotiomycetes</taxon>
        <taxon>Eurotiomycetidae</taxon>
        <taxon>Eurotiales</taxon>
        <taxon>Aspergillaceae</taxon>
        <taxon>Penicillium</taxon>
    </lineage>
</organism>
<evidence type="ECO:0000313" key="1">
    <source>
        <dbReference type="EMBL" id="CRL19106.1"/>
    </source>
</evidence>
<accession>A0A0G4NYH3</accession>
<name>A0A0G4NYH3_PENC3</name>
<dbReference type="AlphaFoldDB" id="A0A0G4NYH3"/>